<dbReference type="AlphaFoldDB" id="A0A392MR14"/>
<evidence type="ECO:0000313" key="2">
    <source>
        <dbReference type="Proteomes" id="UP000265520"/>
    </source>
</evidence>
<dbReference type="EMBL" id="LXQA010017396">
    <property type="protein sequence ID" value="MCH90006.1"/>
    <property type="molecule type" value="Genomic_DNA"/>
</dbReference>
<comment type="caution">
    <text evidence="1">The sequence shown here is derived from an EMBL/GenBank/DDBJ whole genome shotgun (WGS) entry which is preliminary data.</text>
</comment>
<keyword evidence="2" id="KW-1185">Reference proteome</keyword>
<proteinExistence type="predicted"/>
<dbReference type="Proteomes" id="UP000265520">
    <property type="component" value="Unassembled WGS sequence"/>
</dbReference>
<reference evidence="1 2" key="1">
    <citation type="journal article" date="2018" name="Front. Plant Sci.">
        <title>Red Clover (Trifolium pratense) and Zigzag Clover (T. medium) - A Picture of Genomic Similarities and Differences.</title>
        <authorList>
            <person name="Dluhosova J."/>
            <person name="Istvanek J."/>
            <person name="Nedelnik J."/>
            <person name="Repkova J."/>
        </authorList>
    </citation>
    <scope>NUCLEOTIDE SEQUENCE [LARGE SCALE GENOMIC DNA]</scope>
    <source>
        <strain evidence="2">cv. 10/8</strain>
        <tissue evidence="1">Leaf</tissue>
    </source>
</reference>
<feature type="non-terminal residue" evidence="1">
    <location>
        <position position="1"/>
    </location>
</feature>
<gene>
    <name evidence="1" type="ORF">A2U01_0010912</name>
</gene>
<accession>A0A392MR14</accession>
<organism evidence="1 2">
    <name type="scientific">Trifolium medium</name>
    <dbReference type="NCBI Taxonomy" id="97028"/>
    <lineage>
        <taxon>Eukaryota</taxon>
        <taxon>Viridiplantae</taxon>
        <taxon>Streptophyta</taxon>
        <taxon>Embryophyta</taxon>
        <taxon>Tracheophyta</taxon>
        <taxon>Spermatophyta</taxon>
        <taxon>Magnoliopsida</taxon>
        <taxon>eudicotyledons</taxon>
        <taxon>Gunneridae</taxon>
        <taxon>Pentapetalae</taxon>
        <taxon>rosids</taxon>
        <taxon>fabids</taxon>
        <taxon>Fabales</taxon>
        <taxon>Fabaceae</taxon>
        <taxon>Papilionoideae</taxon>
        <taxon>50 kb inversion clade</taxon>
        <taxon>NPAAA clade</taxon>
        <taxon>Hologalegina</taxon>
        <taxon>IRL clade</taxon>
        <taxon>Trifolieae</taxon>
        <taxon>Trifolium</taxon>
    </lineage>
</organism>
<sequence length="36" mass="3862">AQAEVEVEGFEPLMDEVATASDCGTYNFVHLSAMAE</sequence>
<name>A0A392MR14_9FABA</name>
<evidence type="ECO:0000313" key="1">
    <source>
        <dbReference type="EMBL" id="MCH90006.1"/>
    </source>
</evidence>
<protein>
    <submittedName>
        <fullName evidence="1">Uncharacterized protein</fullName>
    </submittedName>
</protein>